<evidence type="ECO:0000313" key="1">
    <source>
        <dbReference type="EMBL" id="GMR40133.1"/>
    </source>
</evidence>
<dbReference type="EMBL" id="BTRK01000003">
    <property type="protein sequence ID" value="GMR40136.1"/>
    <property type="molecule type" value="Genomic_DNA"/>
</dbReference>
<dbReference type="EMBL" id="BTRK01000003">
    <property type="protein sequence ID" value="GMR40133.1"/>
    <property type="molecule type" value="Genomic_DNA"/>
</dbReference>
<dbReference type="AlphaFoldDB" id="A0AAN5CE14"/>
<feature type="non-terminal residue" evidence="3">
    <location>
        <position position="1"/>
    </location>
</feature>
<dbReference type="Proteomes" id="UP001328107">
    <property type="component" value="Unassembled WGS sequence"/>
</dbReference>
<dbReference type="EMBL" id="BTRK01000003">
    <property type="protein sequence ID" value="GMR40142.1"/>
    <property type="molecule type" value="Genomic_DNA"/>
</dbReference>
<comment type="caution">
    <text evidence="3">The sequence shown here is derived from an EMBL/GenBank/DDBJ whole genome shotgun (WGS) entry which is preliminary data.</text>
</comment>
<evidence type="ECO:0000313" key="4">
    <source>
        <dbReference type="Proteomes" id="UP001328107"/>
    </source>
</evidence>
<gene>
    <name evidence="1" type="ORF">PMAYCL1PPCAC_10328</name>
    <name evidence="2" type="ORF">PMAYCL1PPCAC_10331</name>
    <name evidence="3" type="ORF">PMAYCL1PPCAC_10337</name>
</gene>
<organism evidence="3 4">
    <name type="scientific">Pristionchus mayeri</name>
    <dbReference type="NCBI Taxonomy" id="1317129"/>
    <lineage>
        <taxon>Eukaryota</taxon>
        <taxon>Metazoa</taxon>
        <taxon>Ecdysozoa</taxon>
        <taxon>Nematoda</taxon>
        <taxon>Chromadorea</taxon>
        <taxon>Rhabditida</taxon>
        <taxon>Rhabditina</taxon>
        <taxon>Diplogasteromorpha</taxon>
        <taxon>Diplogasteroidea</taxon>
        <taxon>Neodiplogasteridae</taxon>
        <taxon>Pristionchus</taxon>
    </lineage>
</organism>
<protein>
    <submittedName>
        <fullName evidence="3">Uncharacterized protein</fullName>
    </submittedName>
</protein>
<evidence type="ECO:0000313" key="2">
    <source>
        <dbReference type="EMBL" id="GMR40136.1"/>
    </source>
</evidence>
<reference evidence="3" key="2">
    <citation type="submission" date="2023-06" db="EMBL/GenBank/DDBJ databases">
        <title>Genome assembly of Pristionchus species.</title>
        <authorList>
            <person name="Yoshida K."/>
            <person name="Sommer R.J."/>
        </authorList>
    </citation>
    <scope>NUCLEOTIDE SEQUENCE</scope>
    <source>
        <strain evidence="3 4">RS5460</strain>
    </source>
</reference>
<sequence length="67" mass="7523">VAVYSFHTVCRPIEKVLEILSTVSRNVSRHFSARISRTNRCAPSIQGQVIVLSCQSTIQIIEVLRNP</sequence>
<keyword evidence="4" id="KW-1185">Reference proteome</keyword>
<proteinExistence type="predicted"/>
<accession>A0AAN5CE14</accession>
<name>A0AAN5CE14_9BILA</name>
<reference evidence="4" key="1">
    <citation type="submission" date="2022-10" db="EMBL/GenBank/DDBJ databases">
        <title>Genome assembly of Pristionchus species.</title>
        <authorList>
            <person name="Yoshida K."/>
            <person name="Sommer R.J."/>
        </authorList>
    </citation>
    <scope>NUCLEOTIDE SEQUENCE [LARGE SCALE GENOMIC DNA]</scope>
    <source>
        <strain evidence="1 4">RS5460</strain>
    </source>
</reference>
<evidence type="ECO:0000313" key="3">
    <source>
        <dbReference type="EMBL" id="GMR40142.1"/>
    </source>
</evidence>